<dbReference type="AlphaFoldDB" id="A0A9P5NJE3"/>
<dbReference type="EMBL" id="JADNYJ010000084">
    <property type="protein sequence ID" value="KAF8888483.1"/>
    <property type="molecule type" value="Genomic_DNA"/>
</dbReference>
<feature type="compositionally biased region" description="Low complexity" evidence="1">
    <location>
        <begin position="48"/>
        <end position="62"/>
    </location>
</feature>
<evidence type="ECO:0000313" key="2">
    <source>
        <dbReference type="EMBL" id="KAF8888483.1"/>
    </source>
</evidence>
<evidence type="ECO:0000256" key="1">
    <source>
        <dbReference type="SAM" id="MobiDB-lite"/>
    </source>
</evidence>
<feature type="compositionally biased region" description="Polar residues" evidence="1">
    <location>
        <begin position="104"/>
        <end position="124"/>
    </location>
</feature>
<feature type="compositionally biased region" description="Gly residues" evidence="1">
    <location>
        <begin position="83"/>
        <end position="95"/>
    </location>
</feature>
<name>A0A9P5NJE3_GYMJU</name>
<keyword evidence="3" id="KW-1185">Reference proteome</keyword>
<dbReference type="Proteomes" id="UP000724874">
    <property type="component" value="Unassembled WGS sequence"/>
</dbReference>
<feature type="compositionally biased region" description="Polar residues" evidence="1">
    <location>
        <begin position="131"/>
        <end position="150"/>
    </location>
</feature>
<comment type="caution">
    <text evidence="2">The sequence shown here is derived from an EMBL/GenBank/DDBJ whole genome shotgun (WGS) entry which is preliminary data.</text>
</comment>
<proteinExistence type="predicted"/>
<protein>
    <submittedName>
        <fullName evidence="2">Uncharacterized protein</fullName>
    </submittedName>
</protein>
<accession>A0A9P5NJE3</accession>
<feature type="region of interest" description="Disordered" evidence="1">
    <location>
        <begin position="1"/>
        <end position="219"/>
    </location>
</feature>
<organism evidence="2 3">
    <name type="scientific">Gymnopilus junonius</name>
    <name type="common">Spectacular rustgill mushroom</name>
    <name type="synonym">Gymnopilus spectabilis subsp. junonius</name>
    <dbReference type="NCBI Taxonomy" id="109634"/>
    <lineage>
        <taxon>Eukaryota</taxon>
        <taxon>Fungi</taxon>
        <taxon>Dikarya</taxon>
        <taxon>Basidiomycota</taxon>
        <taxon>Agaricomycotina</taxon>
        <taxon>Agaricomycetes</taxon>
        <taxon>Agaricomycetidae</taxon>
        <taxon>Agaricales</taxon>
        <taxon>Agaricineae</taxon>
        <taxon>Hymenogastraceae</taxon>
        <taxon>Gymnopilus</taxon>
    </lineage>
</organism>
<reference evidence="2" key="1">
    <citation type="submission" date="2020-11" db="EMBL/GenBank/DDBJ databases">
        <authorList>
            <consortium name="DOE Joint Genome Institute"/>
            <person name="Ahrendt S."/>
            <person name="Riley R."/>
            <person name="Andreopoulos W."/>
            <person name="LaButti K."/>
            <person name="Pangilinan J."/>
            <person name="Ruiz-duenas F.J."/>
            <person name="Barrasa J.M."/>
            <person name="Sanchez-Garcia M."/>
            <person name="Camarero S."/>
            <person name="Miyauchi S."/>
            <person name="Serrano A."/>
            <person name="Linde D."/>
            <person name="Babiker R."/>
            <person name="Drula E."/>
            <person name="Ayuso-Fernandez I."/>
            <person name="Pacheco R."/>
            <person name="Padilla G."/>
            <person name="Ferreira P."/>
            <person name="Barriuso J."/>
            <person name="Kellner H."/>
            <person name="Castanera R."/>
            <person name="Alfaro M."/>
            <person name="Ramirez L."/>
            <person name="Pisabarro A.G."/>
            <person name="Kuo A."/>
            <person name="Tritt A."/>
            <person name="Lipzen A."/>
            <person name="He G."/>
            <person name="Yan M."/>
            <person name="Ng V."/>
            <person name="Cullen D."/>
            <person name="Martin F."/>
            <person name="Rosso M.-N."/>
            <person name="Henrissat B."/>
            <person name="Hibbett D."/>
            <person name="Martinez A.T."/>
            <person name="Grigoriev I.V."/>
        </authorList>
    </citation>
    <scope>NUCLEOTIDE SEQUENCE</scope>
    <source>
        <strain evidence="2">AH 44721</strain>
    </source>
</reference>
<feature type="compositionally biased region" description="Basic and acidic residues" evidence="1">
    <location>
        <begin position="198"/>
        <end position="208"/>
    </location>
</feature>
<feature type="compositionally biased region" description="Basic and acidic residues" evidence="1">
    <location>
        <begin position="157"/>
        <end position="190"/>
    </location>
</feature>
<evidence type="ECO:0000313" key="3">
    <source>
        <dbReference type="Proteomes" id="UP000724874"/>
    </source>
</evidence>
<gene>
    <name evidence="2" type="ORF">CPB84DRAFT_1786173</name>
</gene>
<sequence length="219" mass="23041">MWKPQLAPSFVSRDPPTGPSFYQRMGTSRAGGRPIGGHEGSTIPANTSPPSSLGASQSQLLAEPPKAPRALRQSMLGNRVVSGGSGGAASPGSGGAASPVNSSHAHSVSIPSPYTRPLVQSHSHTGLAASPPNTSTPSFVGSGVQASQSLFIPRGPSADRERDRDRDYLEREKGAYRFGDKDRDGRDAGRDGVGVGSLRDRLDWDRYPRSGPGLRRFGR</sequence>